<accession>A0A1D9PDL2</accession>
<dbReference type="Proteomes" id="UP000178198">
    <property type="component" value="Chromosome"/>
</dbReference>
<dbReference type="AlphaFoldDB" id="A0A1D9PDL2"/>
<dbReference type="KEGG" id="fcm:BIW12_12695"/>
<organism evidence="2 3">
    <name type="scientific">Flavobacterium commune</name>
    <dbReference type="NCBI Taxonomy" id="1306519"/>
    <lineage>
        <taxon>Bacteria</taxon>
        <taxon>Pseudomonadati</taxon>
        <taxon>Bacteroidota</taxon>
        <taxon>Flavobacteriia</taxon>
        <taxon>Flavobacteriales</taxon>
        <taxon>Flavobacteriaceae</taxon>
        <taxon>Flavobacterium</taxon>
    </lineage>
</organism>
<evidence type="ECO:0000313" key="2">
    <source>
        <dbReference type="EMBL" id="APA00216.1"/>
    </source>
</evidence>
<evidence type="ECO:0000256" key="1">
    <source>
        <dbReference type="SAM" id="Phobius"/>
    </source>
</evidence>
<keyword evidence="1" id="KW-0472">Membrane</keyword>
<dbReference type="EMBL" id="CP017774">
    <property type="protein sequence ID" value="APA00216.1"/>
    <property type="molecule type" value="Genomic_DNA"/>
</dbReference>
<reference evidence="2 3" key="1">
    <citation type="submission" date="2016-10" db="EMBL/GenBank/DDBJ databases">
        <title>Complete Genome Sequence of Flavobacterium sp. PK15.</title>
        <authorList>
            <person name="Ekwe A."/>
            <person name="Kim S.B."/>
        </authorList>
    </citation>
    <scope>NUCLEOTIDE SEQUENCE [LARGE SCALE GENOMIC DNA]</scope>
    <source>
        <strain evidence="2 3">PK15</strain>
    </source>
</reference>
<name>A0A1D9PDL2_9FLAO</name>
<feature type="transmembrane region" description="Helical" evidence="1">
    <location>
        <begin position="15"/>
        <end position="37"/>
    </location>
</feature>
<gene>
    <name evidence="2" type="ORF">BIW12_12695</name>
</gene>
<keyword evidence="3" id="KW-1185">Reference proteome</keyword>
<feature type="transmembrane region" description="Helical" evidence="1">
    <location>
        <begin position="115"/>
        <end position="134"/>
    </location>
</feature>
<protein>
    <submittedName>
        <fullName evidence="2">Uncharacterized protein</fullName>
    </submittedName>
</protein>
<dbReference type="STRING" id="1306519.BIW12_12695"/>
<evidence type="ECO:0000313" key="3">
    <source>
        <dbReference type="Proteomes" id="UP000178198"/>
    </source>
</evidence>
<dbReference type="RefSeq" id="WP_071185455.1">
    <property type="nucleotide sequence ID" value="NZ_CP017774.1"/>
</dbReference>
<sequence>MAEDKKESKDWKKEILEWAGISIITVIILAIGITLFARSCSKIKNENVYIDTLHISKIKYFEISQKKIDTNYIALNKELINNLYVTTDSINSKIVKINKVSSDLKEIQKESTETFRFYLTVIGFIFAIVGFFGFKSIFDTRQAAIERAVFDAKNIAESKAKEIAEIESKRISGEKAKEVAEEIAKSESQKIAKSEIKIYFDDKFNGEMTTRLNEYYDNREERITNIEEEIDKLKRPEAYGLLTNDNKTTEFNNKIIEIEKRYIDLLSLVSDIKSKQ</sequence>
<keyword evidence="1" id="KW-1133">Transmembrane helix</keyword>
<proteinExistence type="predicted"/>
<keyword evidence="1" id="KW-0812">Transmembrane</keyword>